<dbReference type="HOGENOM" id="CLU_104544_0_0_5"/>
<accession>A5G1I1</accession>
<evidence type="ECO:0000313" key="3">
    <source>
        <dbReference type="EMBL" id="ABQ31713.1"/>
    </source>
</evidence>
<name>A5G1I1_ACICJ</name>
<dbReference type="KEGG" id="acr:Acry_2522"/>
<dbReference type="Pfam" id="PF04717">
    <property type="entry name" value="Phage_base_V"/>
    <property type="match status" value="1"/>
</dbReference>
<dbReference type="Proteomes" id="UP000000245">
    <property type="component" value="Chromosome"/>
</dbReference>
<feature type="domain" description="Gp5/Type VI secretion system Vgr protein OB-fold" evidence="2">
    <location>
        <begin position="26"/>
        <end position="94"/>
    </location>
</feature>
<dbReference type="eggNOG" id="COG4540">
    <property type="taxonomic scope" value="Bacteria"/>
</dbReference>
<gene>
    <name evidence="3" type="ordered locus">Acry_2522</name>
</gene>
<keyword evidence="4" id="KW-1185">Reference proteome</keyword>
<organism evidence="3 4">
    <name type="scientific">Acidiphilium cryptum (strain JF-5)</name>
    <dbReference type="NCBI Taxonomy" id="349163"/>
    <lineage>
        <taxon>Bacteria</taxon>
        <taxon>Pseudomonadati</taxon>
        <taxon>Pseudomonadota</taxon>
        <taxon>Alphaproteobacteria</taxon>
        <taxon>Acetobacterales</taxon>
        <taxon>Acidocellaceae</taxon>
        <taxon>Acidiphilium</taxon>
    </lineage>
</organism>
<dbReference type="RefSeq" id="WP_012040114.1">
    <property type="nucleotide sequence ID" value="NC_009484.1"/>
</dbReference>
<dbReference type="STRING" id="349163.Acry_2522"/>
<dbReference type="Gene3D" id="2.40.50.230">
    <property type="entry name" value="Gp5 N-terminal domain"/>
    <property type="match status" value="1"/>
</dbReference>
<dbReference type="EMBL" id="CP000697">
    <property type="protein sequence ID" value="ABQ31713.1"/>
    <property type="molecule type" value="Genomic_DNA"/>
</dbReference>
<evidence type="ECO:0000259" key="2">
    <source>
        <dbReference type="Pfam" id="PF04717"/>
    </source>
</evidence>
<dbReference type="InterPro" id="IPR037026">
    <property type="entry name" value="Vgr_OB-fold_dom_sf"/>
</dbReference>
<feature type="region of interest" description="Disordered" evidence="1">
    <location>
        <begin position="151"/>
        <end position="182"/>
    </location>
</feature>
<sequence length="182" mass="18886">MMEHFWNAVKGRAAALDGLSAQARFAVVASFDPAAYAARVALQPEGVLSGWLPVLAGWVGAGWGMAAPLSPGDQVLVLGQEGDAEQAVVLGRLWSDRDPAPQAAVGELWLVHQSGSFLRLRNDGTIAMKAGTVSIEGDLMVSGEISDLSGTHGSLDTLRRAHDGHTHPDPQGGSTGTPSTVV</sequence>
<proteinExistence type="predicted"/>
<protein>
    <submittedName>
        <fullName evidence="3">Phage baseplate assembly protein V</fullName>
    </submittedName>
</protein>
<feature type="compositionally biased region" description="Basic and acidic residues" evidence="1">
    <location>
        <begin position="157"/>
        <end position="168"/>
    </location>
</feature>
<evidence type="ECO:0000313" key="4">
    <source>
        <dbReference type="Proteomes" id="UP000000245"/>
    </source>
</evidence>
<reference evidence="3 4" key="1">
    <citation type="submission" date="2007-05" db="EMBL/GenBank/DDBJ databases">
        <title>Complete sequence of chromosome of Acidiphilium cryptum JF-5.</title>
        <authorList>
            <consortium name="US DOE Joint Genome Institute"/>
            <person name="Copeland A."/>
            <person name="Lucas S."/>
            <person name="Lapidus A."/>
            <person name="Barry K."/>
            <person name="Detter J.C."/>
            <person name="Glavina del Rio T."/>
            <person name="Hammon N."/>
            <person name="Israni S."/>
            <person name="Dalin E."/>
            <person name="Tice H."/>
            <person name="Pitluck S."/>
            <person name="Sims D."/>
            <person name="Brettin T."/>
            <person name="Bruce D."/>
            <person name="Han C."/>
            <person name="Schmutz J."/>
            <person name="Larimer F."/>
            <person name="Land M."/>
            <person name="Hauser L."/>
            <person name="Kyrpides N."/>
            <person name="Kim E."/>
            <person name="Magnuson T."/>
            <person name="Richardson P."/>
        </authorList>
    </citation>
    <scope>NUCLEOTIDE SEQUENCE [LARGE SCALE GENOMIC DNA]</scope>
    <source>
        <strain evidence="3 4">JF-5</strain>
    </source>
</reference>
<evidence type="ECO:0000256" key="1">
    <source>
        <dbReference type="SAM" id="MobiDB-lite"/>
    </source>
</evidence>
<dbReference type="SUPFAM" id="SSF69255">
    <property type="entry name" value="gp5 N-terminal domain-like"/>
    <property type="match status" value="1"/>
</dbReference>
<dbReference type="InterPro" id="IPR006531">
    <property type="entry name" value="Gp5/Vgr_OB"/>
</dbReference>
<dbReference type="AlphaFoldDB" id="A5G1I1"/>